<gene>
    <name evidence="1" type="ORF">DEAC_c23260</name>
</gene>
<organism evidence="1 2">
    <name type="scientific">Desulfosporosinus acididurans</name>
    <dbReference type="NCBI Taxonomy" id="476652"/>
    <lineage>
        <taxon>Bacteria</taxon>
        <taxon>Bacillati</taxon>
        <taxon>Bacillota</taxon>
        <taxon>Clostridia</taxon>
        <taxon>Eubacteriales</taxon>
        <taxon>Desulfitobacteriaceae</taxon>
        <taxon>Desulfosporosinus</taxon>
    </lineage>
</organism>
<dbReference type="STRING" id="476652.DEAC_c23260"/>
<evidence type="ECO:0000313" key="1">
    <source>
        <dbReference type="EMBL" id="KLU65696.1"/>
    </source>
</evidence>
<reference evidence="1 2" key="1">
    <citation type="submission" date="2015-06" db="EMBL/GenBank/DDBJ databases">
        <title>Draft genome of the moderately acidophilic sulfate reducer Candidatus Desulfosporosinus acididurans strain M1.</title>
        <authorList>
            <person name="Poehlein A."/>
            <person name="Petzsch P."/>
            <person name="Johnson B.D."/>
            <person name="Schloemann M."/>
            <person name="Daniel R."/>
            <person name="Muehling M."/>
        </authorList>
    </citation>
    <scope>NUCLEOTIDE SEQUENCE [LARGE SCALE GENOMIC DNA]</scope>
    <source>
        <strain evidence="1 2">M1</strain>
    </source>
</reference>
<evidence type="ECO:0000313" key="2">
    <source>
        <dbReference type="Proteomes" id="UP000036356"/>
    </source>
</evidence>
<dbReference type="AlphaFoldDB" id="A0A0J1ILW3"/>
<dbReference type="Proteomes" id="UP000036356">
    <property type="component" value="Unassembled WGS sequence"/>
</dbReference>
<keyword evidence="2" id="KW-1185">Reference proteome</keyword>
<name>A0A0J1ILW3_9FIRM</name>
<dbReference type="EMBL" id="LDZY01000007">
    <property type="protein sequence ID" value="KLU65696.1"/>
    <property type="molecule type" value="Genomic_DNA"/>
</dbReference>
<accession>A0A0J1ILW3</accession>
<evidence type="ECO:0008006" key="3">
    <source>
        <dbReference type="Google" id="ProtNLM"/>
    </source>
</evidence>
<dbReference type="PATRIC" id="fig|476652.3.peg.2416"/>
<sequence length="112" mass="12866">MTSLLEPVIKELSTVIQELTIVLRRVTESLDHKKSEVVAKQTPHIEKLSNPIIPPQSQKVTAEQVRELLTTKRAEGKMEPMLKLMQTKYSATKFSELDKEKYAEFLRDAEDI</sequence>
<proteinExistence type="predicted"/>
<protein>
    <recommendedName>
        <fullName evidence="3">rRNA biogenesis protein rrp5</fullName>
    </recommendedName>
</protein>
<comment type="caution">
    <text evidence="1">The sequence shown here is derived from an EMBL/GenBank/DDBJ whole genome shotgun (WGS) entry which is preliminary data.</text>
</comment>